<evidence type="ECO:0000256" key="2">
    <source>
        <dbReference type="ARBA" id="ARBA00016807"/>
    </source>
</evidence>
<dbReference type="EMBL" id="OV121138">
    <property type="protein sequence ID" value="CAH0560424.1"/>
    <property type="molecule type" value="Genomic_DNA"/>
</dbReference>
<comment type="function">
    <text evidence="5">Involved in transvection phenomena (= synapsis-dependent gene expression), where the synaptic pairing of chromosomes carrying genes with which zeste interacts influences the expression of these genes. Zeste binds to DNA and stimulates transcription from a nearby promoter.</text>
</comment>
<evidence type="ECO:0000259" key="7">
    <source>
        <dbReference type="Pfam" id="PF13873"/>
    </source>
</evidence>
<feature type="region of interest" description="Disordered" evidence="6">
    <location>
        <begin position="202"/>
        <end position="234"/>
    </location>
</feature>
<dbReference type="InterPro" id="IPR028002">
    <property type="entry name" value="Myb_DNA-bind_5"/>
</dbReference>
<keyword evidence="3" id="KW-0805">Transcription regulation</keyword>
<gene>
    <name evidence="8" type="ORF">MELIAE_LOCUS10177</name>
</gene>
<dbReference type="Proteomes" id="UP001154078">
    <property type="component" value="Chromosome 7"/>
</dbReference>
<evidence type="ECO:0000313" key="9">
    <source>
        <dbReference type="Proteomes" id="UP001154078"/>
    </source>
</evidence>
<evidence type="ECO:0000256" key="3">
    <source>
        <dbReference type="ARBA" id="ARBA00023015"/>
    </source>
</evidence>
<name>A0A9P0FKF1_BRAAE</name>
<protein>
    <recommendedName>
        <fullName evidence="2">Regulatory protein zeste</fullName>
    </recommendedName>
</protein>
<feature type="compositionally biased region" description="Low complexity" evidence="6">
    <location>
        <begin position="82"/>
        <end position="97"/>
    </location>
</feature>
<comment type="subunit">
    <text evidence="1">Self-associates forming complexes of several hundred monomers.</text>
</comment>
<evidence type="ECO:0000256" key="6">
    <source>
        <dbReference type="SAM" id="MobiDB-lite"/>
    </source>
</evidence>
<feature type="domain" description="Myb/SANT-like DNA-binding" evidence="7">
    <location>
        <begin position="98"/>
        <end position="155"/>
    </location>
</feature>
<organism evidence="8 9">
    <name type="scientific">Brassicogethes aeneus</name>
    <name type="common">Rape pollen beetle</name>
    <name type="synonym">Meligethes aeneus</name>
    <dbReference type="NCBI Taxonomy" id="1431903"/>
    <lineage>
        <taxon>Eukaryota</taxon>
        <taxon>Metazoa</taxon>
        <taxon>Ecdysozoa</taxon>
        <taxon>Arthropoda</taxon>
        <taxon>Hexapoda</taxon>
        <taxon>Insecta</taxon>
        <taxon>Pterygota</taxon>
        <taxon>Neoptera</taxon>
        <taxon>Endopterygota</taxon>
        <taxon>Coleoptera</taxon>
        <taxon>Polyphaga</taxon>
        <taxon>Cucujiformia</taxon>
        <taxon>Nitidulidae</taxon>
        <taxon>Meligethinae</taxon>
        <taxon>Brassicogethes</taxon>
    </lineage>
</organism>
<feature type="compositionally biased region" description="Polar residues" evidence="6">
    <location>
        <begin position="441"/>
        <end position="451"/>
    </location>
</feature>
<feature type="region of interest" description="Disordered" evidence="6">
    <location>
        <begin position="435"/>
        <end position="456"/>
    </location>
</feature>
<dbReference type="OrthoDB" id="6783420at2759"/>
<feature type="region of interest" description="Disordered" evidence="6">
    <location>
        <begin position="76"/>
        <end position="101"/>
    </location>
</feature>
<feature type="compositionally biased region" description="Low complexity" evidence="6">
    <location>
        <begin position="216"/>
        <end position="234"/>
    </location>
</feature>
<keyword evidence="9" id="KW-1185">Reference proteome</keyword>
<keyword evidence="4" id="KW-0804">Transcription</keyword>
<evidence type="ECO:0000256" key="1">
    <source>
        <dbReference type="ARBA" id="ARBA00011764"/>
    </source>
</evidence>
<dbReference type="Pfam" id="PF13873">
    <property type="entry name" value="Myb_DNA-bind_5"/>
    <property type="match status" value="1"/>
</dbReference>
<accession>A0A9P0FKF1</accession>
<sequence length="543" mass="61240">MEAGTSAVKIVKIVNVAPVFGAKVTNMNIDDRKAEKRHIEPEVSEAESEIEDDFILFNKPVPFSQLLKKQTKNNKFEVLGGNPDNQNPSTSNDNNDNNVKECKKSGAVTWKQKEDAWKKIEGEFNSGVKSTSYKNMKNLKVKYNNLKKKTKQKYSQNKRCTLQTGGGSFDTKTILFTDVDETIKSIIGPQITGIQNEYDSDNVMNVDNDDGDDNADGNANADGNGNANSGDNAENIDYNNIIIEEIVEENASLLDADPSGTNVEDDPAAAGNNWTHYSSAKLKMPVSTKLQFKTQKTGIRRKGPLLVHKKSVNKKYVHVSQKLIEEKISLVKLQKEKLMEEHLLKMYILKKKQELIEKKLKQYSERCTNFKRSSNDGQVRKEDLQILQNESMDINEFLDTNFGELEELPVENKEPSNTHPWKSIDVIIPAKEQGNAELPKLQNNKPSTSRAESPAQLRQQNGLLLQQINPKRRKSCLKNVTEQYLSNLNKYLVKQTSTSVDDGFRNGLGQLVTAIRNKRRRKRAKQKIIELAATFDSTSKSSE</sequence>
<evidence type="ECO:0000256" key="5">
    <source>
        <dbReference type="ARBA" id="ARBA00025466"/>
    </source>
</evidence>
<evidence type="ECO:0000256" key="4">
    <source>
        <dbReference type="ARBA" id="ARBA00023163"/>
    </source>
</evidence>
<proteinExistence type="predicted"/>
<dbReference type="AlphaFoldDB" id="A0A9P0FKF1"/>
<reference evidence="8" key="1">
    <citation type="submission" date="2021-12" db="EMBL/GenBank/DDBJ databases">
        <authorList>
            <person name="King R."/>
        </authorList>
    </citation>
    <scope>NUCLEOTIDE SEQUENCE</scope>
</reference>
<evidence type="ECO:0000313" key="8">
    <source>
        <dbReference type="EMBL" id="CAH0560424.1"/>
    </source>
</evidence>